<sequence>MWYVCEAGLTLRLSVEMEMLAAVFLGLRPADIVWEPHLRLFTAGLSSTPSWALSPVSKGRPVHRTIRHGDKLPNN</sequence>
<name>A0A9D4EC80_DREPO</name>
<keyword evidence="2" id="KW-1185">Reference proteome</keyword>
<reference evidence="1" key="1">
    <citation type="journal article" date="2019" name="bioRxiv">
        <title>The Genome of the Zebra Mussel, Dreissena polymorpha: A Resource for Invasive Species Research.</title>
        <authorList>
            <person name="McCartney M.A."/>
            <person name="Auch B."/>
            <person name="Kono T."/>
            <person name="Mallez S."/>
            <person name="Zhang Y."/>
            <person name="Obille A."/>
            <person name="Becker A."/>
            <person name="Abrahante J.E."/>
            <person name="Garbe J."/>
            <person name="Badalamenti J.P."/>
            <person name="Herman A."/>
            <person name="Mangelson H."/>
            <person name="Liachko I."/>
            <person name="Sullivan S."/>
            <person name="Sone E.D."/>
            <person name="Koren S."/>
            <person name="Silverstein K.A.T."/>
            <person name="Beckman K.B."/>
            <person name="Gohl D.M."/>
        </authorList>
    </citation>
    <scope>NUCLEOTIDE SEQUENCE</scope>
    <source>
        <strain evidence="1">Duluth1</strain>
        <tissue evidence="1">Whole animal</tissue>
    </source>
</reference>
<accession>A0A9D4EC80</accession>
<comment type="caution">
    <text evidence="1">The sequence shown here is derived from an EMBL/GenBank/DDBJ whole genome shotgun (WGS) entry which is preliminary data.</text>
</comment>
<evidence type="ECO:0000313" key="1">
    <source>
        <dbReference type="EMBL" id="KAH3776665.1"/>
    </source>
</evidence>
<dbReference type="Proteomes" id="UP000828390">
    <property type="component" value="Unassembled WGS sequence"/>
</dbReference>
<evidence type="ECO:0000313" key="2">
    <source>
        <dbReference type="Proteomes" id="UP000828390"/>
    </source>
</evidence>
<reference evidence="1" key="2">
    <citation type="submission" date="2020-11" db="EMBL/GenBank/DDBJ databases">
        <authorList>
            <person name="McCartney M.A."/>
            <person name="Auch B."/>
            <person name="Kono T."/>
            <person name="Mallez S."/>
            <person name="Becker A."/>
            <person name="Gohl D.M."/>
            <person name="Silverstein K.A.T."/>
            <person name="Koren S."/>
            <person name="Bechman K.B."/>
            <person name="Herman A."/>
            <person name="Abrahante J.E."/>
            <person name="Garbe J."/>
        </authorList>
    </citation>
    <scope>NUCLEOTIDE SEQUENCE</scope>
    <source>
        <strain evidence="1">Duluth1</strain>
        <tissue evidence="1">Whole animal</tissue>
    </source>
</reference>
<organism evidence="1 2">
    <name type="scientific">Dreissena polymorpha</name>
    <name type="common">Zebra mussel</name>
    <name type="synonym">Mytilus polymorpha</name>
    <dbReference type="NCBI Taxonomy" id="45954"/>
    <lineage>
        <taxon>Eukaryota</taxon>
        <taxon>Metazoa</taxon>
        <taxon>Spiralia</taxon>
        <taxon>Lophotrochozoa</taxon>
        <taxon>Mollusca</taxon>
        <taxon>Bivalvia</taxon>
        <taxon>Autobranchia</taxon>
        <taxon>Heteroconchia</taxon>
        <taxon>Euheterodonta</taxon>
        <taxon>Imparidentia</taxon>
        <taxon>Neoheterodontei</taxon>
        <taxon>Myida</taxon>
        <taxon>Dreissenoidea</taxon>
        <taxon>Dreissenidae</taxon>
        <taxon>Dreissena</taxon>
    </lineage>
</organism>
<proteinExistence type="predicted"/>
<dbReference type="EMBL" id="JAIWYP010000009">
    <property type="protein sequence ID" value="KAH3776665.1"/>
    <property type="molecule type" value="Genomic_DNA"/>
</dbReference>
<dbReference type="AlphaFoldDB" id="A0A9D4EC80"/>
<protein>
    <submittedName>
        <fullName evidence="1">Uncharacterized protein</fullName>
    </submittedName>
</protein>
<gene>
    <name evidence="1" type="ORF">DPMN_178096</name>
</gene>